<gene>
    <name evidence="15" type="ORF">JEQ12_009249</name>
</gene>
<dbReference type="GO" id="GO:0005615">
    <property type="term" value="C:extracellular space"/>
    <property type="evidence" value="ECO:0007669"/>
    <property type="project" value="UniProtKB-KW"/>
</dbReference>
<dbReference type="SMART" id="SM00076">
    <property type="entry name" value="IFabd"/>
    <property type="match status" value="1"/>
</dbReference>
<accession>A0A836AFQ1</accession>
<evidence type="ECO:0000256" key="7">
    <source>
        <dbReference type="ARBA" id="ARBA00023118"/>
    </source>
</evidence>
<evidence type="ECO:0000256" key="6">
    <source>
        <dbReference type="ARBA" id="ARBA00022720"/>
    </source>
</evidence>
<dbReference type="AlphaFoldDB" id="A0A836AFQ1"/>
<dbReference type="Proteomes" id="UP000664991">
    <property type="component" value="Unassembled WGS sequence"/>
</dbReference>
<evidence type="ECO:0000313" key="16">
    <source>
        <dbReference type="Proteomes" id="UP000664991"/>
    </source>
</evidence>
<dbReference type="GO" id="GO:0007565">
    <property type="term" value="P:female pregnancy"/>
    <property type="evidence" value="ECO:0007669"/>
    <property type="project" value="UniProtKB-KW"/>
</dbReference>
<evidence type="ECO:0000256" key="9">
    <source>
        <dbReference type="ARBA" id="ARBA00030373"/>
    </source>
</evidence>
<evidence type="ECO:0000256" key="2">
    <source>
        <dbReference type="ARBA" id="ARBA00006593"/>
    </source>
</evidence>
<dbReference type="PROSITE" id="PS00252">
    <property type="entry name" value="INTERFERON_A_B_D"/>
    <property type="match status" value="1"/>
</dbReference>
<comment type="caution">
    <text evidence="15">The sequence shown here is derived from an EMBL/GenBank/DDBJ whole genome shotgun (WGS) entry which is preliminary data.</text>
</comment>
<dbReference type="Gene3D" id="1.20.1250.10">
    <property type="match status" value="1"/>
</dbReference>
<reference evidence="15 16" key="1">
    <citation type="submission" date="2020-12" db="EMBL/GenBank/DDBJ databases">
        <title>De novo assembly of Tibetan sheep genome.</title>
        <authorList>
            <person name="Li X."/>
        </authorList>
    </citation>
    <scope>NUCLEOTIDE SEQUENCE [LARGE SCALE GENOMIC DNA]</scope>
    <source>
        <tissue evidence="15">Heart</tissue>
    </source>
</reference>
<keyword evidence="3 13" id="KW-0202">Cytokine</keyword>
<name>A0A836AFQ1_SHEEP</name>
<dbReference type="GO" id="GO:0005179">
    <property type="term" value="F:hormone activity"/>
    <property type="evidence" value="ECO:0007669"/>
    <property type="project" value="UniProtKB-KW"/>
</dbReference>
<evidence type="ECO:0000256" key="13">
    <source>
        <dbReference type="RuleBase" id="RU000436"/>
    </source>
</evidence>
<dbReference type="PANTHER" id="PTHR11691:SF37">
    <property type="entry name" value="INTERFERON OMEGA-1"/>
    <property type="match status" value="1"/>
</dbReference>
<evidence type="ECO:0000256" key="12">
    <source>
        <dbReference type="ARBA" id="ARBA00033104"/>
    </source>
</evidence>
<evidence type="ECO:0000256" key="14">
    <source>
        <dbReference type="SAM" id="Phobius"/>
    </source>
</evidence>
<evidence type="ECO:0000256" key="10">
    <source>
        <dbReference type="ARBA" id="ARBA00031375"/>
    </source>
</evidence>
<keyword evidence="14" id="KW-0812">Transmembrane</keyword>
<evidence type="ECO:0000313" key="15">
    <source>
        <dbReference type="EMBL" id="KAG5213463.1"/>
    </source>
</evidence>
<dbReference type="CDD" id="cd00095">
    <property type="entry name" value="IFab"/>
    <property type="match status" value="1"/>
</dbReference>
<evidence type="ECO:0000256" key="11">
    <source>
        <dbReference type="ARBA" id="ARBA00032691"/>
    </source>
</evidence>
<keyword evidence="7 13" id="KW-0051">Antiviral defense</keyword>
<dbReference type="GO" id="GO:0005126">
    <property type="term" value="F:cytokine receptor binding"/>
    <property type="evidence" value="ECO:0007669"/>
    <property type="project" value="InterPro"/>
</dbReference>
<dbReference type="GO" id="GO:0005125">
    <property type="term" value="F:cytokine activity"/>
    <property type="evidence" value="ECO:0007669"/>
    <property type="project" value="UniProtKB-KW"/>
</dbReference>
<evidence type="ECO:0000256" key="8">
    <source>
        <dbReference type="ARBA" id="ARBA00023157"/>
    </source>
</evidence>
<dbReference type="InterPro" id="IPR000471">
    <property type="entry name" value="Interferon_alpha/beta/delta"/>
</dbReference>
<dbReference type="PRINTS" id="PR00266">
    <property type="entry name" value="INTERFERONAB"/>
</dbReference>
<evidence type="ECO:0000256" key="5">
    <source>
        <dbReference type="ARBA" id="ARBA00022702"/>
    </source>
</evidence>
<feature type="transmembrane region" description="Helical" evidence="14">
    <location>
        <begin position="21"/>
        <end position="41"/>
    </location>
</feature>
<dbReference type="Pfam" id="PF00143">
    <property type="entry name" value="Interferon"/>
    <property type="match status" value="1"/>
</dbReference>
<keyword evidence="6" id="KW-0635">Pregnancy</keyword>
<dbReference type="SUPFAM" id="SSF47266">
    <property type="entry name" value="4-helical cytokines"/>
    <property type="match status" value="1"/>
</dbReference>
<keyword evidence="8" id="KW-1015">Disulfide bond</keyword>
<protein>
    <recommendedName>
        <fullName evidence="11">Antiluteolysin</fullName>
    </recommendedName>
    <alternativeName>
        <fullName evidence="12">Trophoblast antiluteolytic protein</fullName>
    </alternativeName>
    <alternativeName>
        <fullName evidence="9">Trophoblast protein 1</fullName>
    </alternativeName>
    <alternativeName>
        <fullName evidence="10">Trophoblastin</fullName>
    </alternativeName>
</protein>
<proteinExistence type="inferred from homology"/>
<evidence type="ECO:0000256" key="1">
    <source>
        <dbReference type="ARBA" id="ARBA00004613"/>
    </source>
</evidence>
<dbReference type="InterPro" id="IPR009079">
    <property type="entry name" value="4_helix_cytokine-like_core"/>
</dbReference>
<evidence type="ECO:0000256" key="4">
    <source>
        <dbReference type="ARBA" id="ARBA00022525"/>
    </source>
</evidence>
<comment type="subcellular location">
    <subcellularLocation>
        <location evidence="1">Secreted</location>
    </subcellularLocation>
</comment>
<keyword evidence="14" id="KW-0472">Membrane</keyword>
<comment type="similarity">
    <text evidence="2">Belongs to the alpha/beta interferon family. IFN-alphaII subfamily.</text>
</comment>
<keyword evidence="14" id="KW-1133">Transmembrane helix</keyword>
<keyword evidence="4" id="KW-0964">Secreted</keyword>
<dbReference type="PANTHER" id="PTHR11691">
    <property type="entry name" value="TYPE I INTERFERON"/>
    <property type="match status" value="1"/>
</dbReference>
<dbReference type="FunFam" id="1.20.1250.10:FF:000001">
    <property type="entry name" value="Interferon alpha"/>
    <property type="match status" value="1"/>
</dbReference>
<evidence type="ECO:0000256" key="3">
    <source>
        <dbReference type="ARBA" id="ARBA00022514"/>
    </source>
</evidence>
<dbReference type="GO" id="GO:0051607">
    <property type="term" value="P:defense response to virus"/>
    <property type="evidence" value="ECO:0007669"/>
    <property type="project" value="UniProtKB-KW"/>
</dbReference>
<sequence length="220" mass="24744">MASENLPQGFTRHCFSQPRSSPIFPMAFVLSLLMALVLVSYSPGGSLGCDLSQNHVLIGRKNLRLLGQMGKLSPRFCLQDRKDFPFPQEMVEGGQLQEAQAISVLHEMLQQSFNLFHTERASAAWDTTLLEQLRNGLHQQLDHLDSCLVQVTGEKDSGLQRTGPTVAVKRYFQGIHVYLKEKGYSDCAWEIVRMEIMRSLSSSVSLQERLRMMDGDLSSP</sequence>
<organism evidence="15 16">
    <name type="scientific">Ovis aries</name>
    <name type="common">Sheep</name>
    <dbReference type="NCBI Taxonomy" id="9940"/>
    <lineage>
        <taxon>Eukaryota</taxon>
        <taxon>Metazoa</taxon>
        <taxon>Chordata</taxon>
        <taxon>Craniata</taxon>
        <taxon>Vertebrata</taxon>
        <taxon>Euteleostomi</taxon>
        <taxon>Mammalia</taxon>
        <taxon>Eutheria</taxon>
        <taxon>Laurasiatheria</taxon>
        <taxon>Artiodactyla</taxon>
        <taxon>Ruminantia</taxon>
        <taxon>Pecora</taxon>
        <taxon>Bovidae</taxon>
        <taxon>Caprinae</taxon>
        <taxon>Ovis</taxon>
    </lineage>
</organism>
<keyword evidence="5" id="KW-0372">Hormone</keyword>
<dbReference type="EMBL" id="JAEMGP010000002">
    <property type="protein sequence ID" value="KAG5213463.1"/>
    <property type="molecule type" value="Genomic_DNA"/>
</dbReference>